<evidence type="ECO:0000256" key="2">
    <source>
        <dbReference type="ARBA" id="ARBA00022771"/>
    </source>
</evidence>
<dbReference type="PROSITE" id="PS51635">
    <property type="entry name" value="PNPLA"/>
    <property type="match status" value="1"/>
</dbReference>
<keyword evidence="5 7" id="KW-0442">Lipid degradation</keyword>
<keyword evidence="10" id="KW-1185">Reference proteome</keyword>
<dbReference type="Pfam" id="PF01734">
    <property type="entry name" value="Patatin"/>
    <property type="match status" value="1"/>
</dbReference>
<dbReference type="GO" id="GO:0047499">
    <property type="term" value="F:calcium-independent phospholipase A2 activity"/>
    <property type="evidence" value="ECO:0007669"/>
    <property type="project" value="TreeGrafter"/>
</dbReference>
<name>A0AAN6MH38_9PEZI</name>
<keyword evidence="6 7" id="KW-0443">Lipid metabolism</keyword>
<dbReference type="InterPro" id="IPR016035">
    <property type="entry name" value="Acyl_Trfase/lysoPLipase"/>
</dbReference>
<dbReference type="GO" id="GO:0019369">
    <property type="term" value="P:arachidonate metabolic process"/>
    <property type="evidence" value="ECO:0007669"/>
    <property type="project" value="TreeGrafter"/>
</dbReference>
<evidence type="ECO:0000256" key="5">
    <source>
        <dbReference type="ARBA" id="ARBA00022963"/>
    </source>
</evidence>
<keyword evidence="4" id="KW-0862">Zinc</keyword>
<feature type="active site" description="Nucleophile" evidence="7">
    <location>
        <position position="741"/>
    </location>
</feature>
<dbReference type="CDD" id="cd19757">
    <property type="entry name" value="Bbox1"/>
    <property type="match status" value="1"/>
</dbReference>
<dbReference type="Proteomes" id="UP001303889">
    <property type="component" value="Unassembled WGS sequence"/>
</dbReference>
<dbReference type="AlphaFoldDB" id="A0AAN6MH38"/>
<keyword evidence="3 7" id="KW-0378">Hydrolase</keyword>
<evidence type="ECO:0000256" key="1">
    <source>
        <dbReference type="ARBA" id="ARBA00022723"/>
    </source>
</evidence>
<dbReference type="EMBL" id="MU855657">
    <property type="protein sequence ID" value="KAK3900585.1"/>
    <property type="molecule type" value="Genomic_DNA"/>
</dbReference>
<keyword evidence="1" id="KW-0479">Metal-binding</keyword>
<dbReference type="InterPro" id="IPR027417">
    <property type="entry name" value="P-loop_NTPase"/>
</dbReference>
<evidence type="ECO:0000256" key="3">
    <source>
        <dbReference type="ARBA" id="ARBA00022801"/>
    </source>
</evidence>
<evidence type="ECO:0000313" key="9">
    <source>
        <dbReference type="EMBL" id="KAK3900585.1"/>
    </source>
</evidence>
<evidence type="ECO:0000313" key="10">
    <source>
        <dbReference type="Proteomes" id="UP001303889"/>
    </source>
</evidence>
<accession>A0AAN6MH38</accession>
<dbReference type="SUPFAM" id="SSF52540">
    <property type="entry name" value="P-loop containing nucleoside triphosphate hydrolases"/>
    <property type="match status" value="1"/>
</dbReference>
<reference evidence="9" key="2">
    <citation type="submission" date="2023-05" db="EMBL/GenBank/DDBJ databases">
        <authorList>
            <consortium name="Lawrence Berkeley National Laboratory"/>
            <person name="Steindorff A."/>
            <person name="Hensen N."/>
            <person name="Bonometti L."/>
            <person name="Westerberg I."/>
            <person name="Brannstrom I.O."/>
            <person name="Guillou S."/>
            <person name="Cros-Aarteil S."/>
            <person name="Calhoun S."/>
            <person name="Haridas S."/>
            <person name="Kuo A."/>
            <person name="Mondo S."/>
            <person name="Pangilinan J."/>
            <person name="Riley R."/>
            <person name="Labutti K."/>
            <person name="Andreopoulos B."/>
            <person name="Lipzen A."/>
            <person name="Chen C."/>
            <person name="Yanf M."/>
            <person name="Daum C."/>
            <person name="Ng V."/>
            <person name="Clum A."/>
            <person name="Ohm R."/>
            <person name="Martin F."/>
            <person name="Silar P."/>
            <person name="Natvig D."/>
            <person name="Lalanne C."/>
            <person name="Gautier V."/>
            <person name="Ament-Velasquez S.L."/>
            <person name="Kruys A."/>
            <person name="Hutchinson M.I."/>
            <person name="Powell A.J."/>
            <person name="Barry K."/>
            <person name="Miller A.N."/>
            <person name="Grigoriev I.V."/>
            <person name="Debuchy R."/>
            <person name="Gladieux P."/>
            <person name="Thoren M.H."/>
            <person name="Johannesson H."/>
        </authorList>
    </citation>
    <scope>NUCLEOTIDE SEQUENCE</scope>
    <source>
        <strain evidence="9">CBS 103.79</strain>
    </source>
</reference>
<dbReference type="GO" id="GO:0016042">
    <property type="term" value="P:lipid catabolic process"/>
    <property type="evidence" value="ECO:0007669"/>
    <property type="project" value="UniProtKB-UniRule"/>
</dbReference>
<dbReference type="PROSITE" id="PS00518">
    <property type="entry name" value="ZF_RING_1"/>
    <property type="match status" value="1"/>
</dbReference>
<dbReference type="GO" id="GO:0016020">
    <property type="term" value="C:membrane"/>
    <property type="evidence" value="ECO:0007669"/>
    <property type="project" value="TreeGrafter"/>
</dbReference>
<feature type="short sequence motif" description="GXGXXG" evidence="7">
    <location>
        <begin position="705"/>
        <end position="710"/>
    </location>
</feature>
<feature type="short sequence motif" description="DGA/G" evidence="7">
    <location>
        <begin position="887"/>
        <end position="889"/>
    </location>
</feature>
<keyword evidence="2" id="KW-0863">Zinc-finger</keyword>
<evidence type="ECO:0000256" key="7">
    <source>
        <dbReference type="PROSITE-ProRule" id="PRU01161"/>
    </source>
</evidence>
<dbReference type="CDD" id="cd07199">
    <property type="entry name" value="Pat17_PNPLA8_PNPLA9_like"/>
    <property type="match status" value="1"/>
</dbReference>
<gene>
    <name evidence="9" type="ORF">C8A05DRAFT_17128</name>
</gene>
<evidence type="ECO:0000256" key="4">
    <source>
        <dbReference type="ARBA" id="ARBA00022833"/>
    </source>
</evidence>
<evidence type="ECO:0000256" key="6">
    <source>
        <dbReference type="ARBA" id="ARBA00023098"/>
    </source>
</evidence>
<feature type="active site" description="Proton acceptor" evidence="7">
    <location>
        <position position="887"/>
    </location>
</feature>
<evidence type="ECO:0000259" key="8">
    <source>
        <dbReference type="PROSITE" id="PS51635"/>
    </source>
</evidence>
<protein>
    <recommendedName>
        <fullName evidence="8">PNPLA domain-containing protein</fullName>
    </recommendedName>
</protein>
<comment type="caution">
    <text evidence="9">The sequence shown here is derived from an EMBL/GenBank/DDBJ whole genome shotgun (WGS) entry which is preliminary data.</text>
</comment>
<dbReference type="InterPro" id="IPR017907">
    <property type="entry name" value="Znf_RING_CS"/>
</dbReference>
<dbReference type="InterPro" id="IPR002641">
    <property type="entry name" value="PNPLA_dom"/>
</dbReference>
<feature type="domain" description="PNPLA" evidence="8">
    <location>
        <begin position="701"/>
        <end position="900"/>
    </location>
</feature>
<dbReference type="GO" id="GO:0046486">
    <property type="term" value="P:glycerolipid metabolic process"/>
    <property type="evidence" value="ECO:0007669"/>
    <property type="project" value="UniProtKB-ARBA"/>
</dbReference>
<feature type="short sequence motif" description="GXSXG" evidence="7">
    <location>
        <begin position="739"/>
        <end position="743"/>
    </location>
</feature>
<dbReference type="PANTHER" id="PTHR24185:SF1">
    <property type="entry name" value="CALCIUM-INDEPENDENT PHOSPHOLIPASE A2-GAMMA"/>
    <property type="match status" value="1"/>
</dbReference>
<dbReference type="PANTHER" id="PTHR24185">
    <property type="entry name" value="CALCIUM-INDEPENDENT PHOSPHOLIPASE A2-GAMMA"/>
    <property type="match status" value="1"/>
</dbReference>
<organism evidence="9 10">
    <name type="scientific">Staphylotrichum tortipilum</name>
    <dbReference type="NCBI Taxonomy" id="2831512"/>
    <lineage>
        <taxon>Eukaryota</taxon>
        <taxon>Fungi</taxon>
        <taxon>Dikarya</taxon>
        <taxon>Ascomycota</taxon>
        <taxon>Pezizomycotina</taxon>
        <taxon>Sordariomycetes</taxon>
        <taxon>Sordariomycetidae</taxon>
        <taxon>Sordariales</taxon>
        <taxon>Chaetomiaceae</taxon>
        <taxon>Staphylotrichum</taxon>
    </lineage>
</organism>
<reference evidence="9" key="1">
    <citation type="journal article" date="2023" name="Mol. Phylogenet. Evol.">
        <title>Genome-scale phylogeny and comparative genomics of the fungal order Sordariales.</title>
        <authorList>
            <person name="Hensen N."/>
            <person name="Bonometti L."/>
            <person name="Westerberg I."/>
            <person name="Brannstrom I.O."/>
            <person name="Guillou S."/>
            <person name="Cros-Aarteil S."/>
            <person name="Calhoun S."/>
            <person name="Haridas S."/>
            <person name="Kuo A."/>
            <person name="Mondo S."/>
            <person name="Pangilinan J."/>
            <person name="Riley R."/>
            <person name="LaButti K."/>
            <person name="Andreopoulos B."/>
            <person name="Lipzen A."/>
            <person name="Chen C."/>
            <person name="Yan M."/>
            <person name="Daum C."/>
            <person name="Ng V."/>
            <person name="Clum A."/>
            <person name="Steindorff A."/>
            <person name="Ohm R.A."/>
            <person name="Martin F."/>
            <person name="Silar P."/>
            <person name="Natvig D.O."/>
            <person name="Lalanne C."/>
            <person name="Gautier V."/>
            <person name="Ament-Velasquez S.L."/>
            <person name="Kruys A."/>
            <person name="Hutchinson M.I."/>
            <person name="Powell A.J."/>
            <person name="Barry K."/>
            <person name="Miller A.N."/>
            <person name="Grigoriev I.V."/>
            <person name="Debuchy R."/>
            <person name="Gladieux P."/>
            <person name="Hiltunen Thoren M."/>
            <person name="Johannesson H."/>
        </authorList>
    </citation>
    <scope>NUCLEOTIDE SEQUENCE</scope>
    <source>
        <strain evidence="9">CBS 103.79</strain>
    </source>
</reference>
<sequence>MELTTCEMCSEHNGDITCSCGCKFCEPCFTNLHLRRHPEHRAGGNTKSQAFWNWATDRWANFSDALVRATLFKADEAAKWFGLQTDRLENGRSITSIAETDRLRNLMEISLHFESQSPNRQFPSLTSFVGDTGAGKSTLIRALIFHSEKANKFDPLEAPVAGAQSGSSALISTTGEVNLYLDPNTFGSESPIFYADCEGMLGSSNPVASQHQTQWMHRSERYLVETEDGKPVDRSTAAKTLYPRFLYMFSDVVCYVTRSTRAWPDSAIRLLNWSMTGAQGNINQHSLPALIIILNGPTVENEAWVSDDYEAVTKDFFKAVDSEIDANAKIRELAEKHGDKSMRGLFNRSFSSVHVHYIPLHGFCILGTSLTIMQQTARLAQRIRVDSARVQSRRAAAWTRFDTRQLSLVVEYAFRHLGSRTTEPFDFSSLRQQLLIPQTAEANISEFLGHCLKGGVEERFERTAAVLGSCILRQSLYARDNDMWLVPSSFVNEDMQGICNRAITDFLDHNLQCAFVDPDSSERCVNTKFGHAIGHQSEAGSLLNPGLFVHGAFDSARFVSAVQGSIDRTMKHINAKNPASRQEWRRFAAERQRVRLASLRQLGGYPDHLSSKLSVLGSTRRRDVSHTSVCYGCLFGRPEYALPCGHVLCLPCLEDFDRTDPSARYPGVFVHKECIICAASTGEGWPYKAQVRPDLAGLRVLSLDGGGVRGIIELKLLERLETQIGLGLPIGSFFDFIMGTSAGTSNPGGIIALGIGIQGRDASSCTSLYRDICRDGFKPKTGTKAPVVGWVARWCRGSIYKTSAMESALNTAFIGKTPKTVYGMSNQVRVAITTTVREQGGLIANYNRGGSGRYLNSELPLWKAARCTSAAPMYFEPRTHAGFTCRDGGLTDNNPLQLAVNECKKIWQNNVEFDVIISIGSGRASAEQKKPESWKVLPNWLRELFQTLISTMNGENAWQRFIRDQEPRIKNRASRMNVVFASDVEPALDAFSKVDSMERLANTFLFRGSSVGGDFAPIVGECKLTLVGQLADRLRASMYFFQLGSITKHNGIYAVTGWIGCRLGPGEEALLALIRRTNFFQVKSTHYPLLARAGDSAFRLDVDFNQQDVDAAIRIDVSFAGAAHLVSISGFPLTLRVSLPSRSACPVPSCRPIAFSGLTRCHRLSVHTGTSAGTTSPL</sequence>
<dbReference type="SUPFAM" id="SSF52151">
    <property type="entry name" value="FabD/lysophospholipase-like"/>
    <property type="match status" value="1"/>
</dbReference>
<proteinExistence type="predicted"/>
<dbReference type="Gene3D" id="3.40.1090.10">
    <property type="entry name" value="Cytosolic phospholipase A2 catalytic domain"/>
    <property type="match status" value="1"/>
</dbReference>
<dbReference type="GO" id="GO:0008270">
    <property type="term" value="F:zinc ion binding"/>
    <property type="evidence" value="ECO:0007669"/>
    <property type="project" value="UniProtKB-KW"/>
</dbReference>